<reference evidence="5 6" key="1">
    <citation type="submission" date="2018-04" db="EMBL/GenBank/DDBJ databases">
        <authorList>
            <person name="Zhang X."/>
            <person name="Yuan J."/>
            <person name="Li F."/>
            <person name="Xiang J."/>
        </authorList>
    </citation>
    <scope>NUCLEOTIDE SEQUENCE [LARGE SCALE GENOMIC DNA]</scope>
    <source>
        <tissue evidence="5">Muscle</tissue>
    </source>
</reference>
<protein>
    <recommendedName>
        <fullName evidence="4">SET domain-containing protein</fullName>
    </recommendedName>
</protein>
<dbReference type="InterPro" id="IPR001214">
    <property type="entry name" value="SET_dom"/>
</dbReference>
<keyword evidence="2" id="KW-0808">Transferase</keyword>
<dbReference type="Proteomes" id="UP000283509">
    <property type="component" value="Unassembled WGS sequence"/>
</dbReference>
<organism evidence="5 6">
    <name type="scientific">Penaeus vannamei</name>
    <name type="common">Whiteleg shrimp</name>
    <name type="synonym">Litopenaeus vannamei</name>
    <dbReference type="NCBI Taxonomy" id="6689"/>
    <lineage>
        <taxon>Eukaryota</taxon>
        <taxon>Metazoa</taxon>
        <taxon>Ecdysozoa</taxon>
        <taxon>Arthropoda</taxon>
        <taxon>Crustacea</taxon>
        <taxon>Multicrustacea</taxon>
        <taxon>Malacostraca</taxon>
        <taxon>Eumalacostraca</taxon>
        <taxon>Eucarida</taxon>
        <taxon>Decapoda</taxon>
        <taxon>Dendrobranchiata</taxon>
        <taxon>Penaeoidea</taxon>
        <taxon>Penaeidae</taxon>
        <taxon>Penaeus</taxon>
    </lineage>
</organism>
<evidence type="ECO:0000256" key="1">
    <source>
        <dbReference type="ARBA" id="ARBA00022603"/>
    </source>
</evidence>
<dbReference type="GO" id="GO:0042826">
    <property type="term" value="F:histone deacetylase binding"/>
    <property type="evidence" value="ECO:0007669"/>
    <property type="project" value="TreeGrafter"/>
</dbReference>
<dbReference type="PROSITE" id="PS50280">
    <property type="entry name" value="SET"/>
    <property type="match status" value="1"/>
</dbReference>
<dbReference type="Gene3D" id="2.170.270.10">
    <property type="entry name" value="SET domain"/>
    <property type="match status" value="1"/>
</dbReference>
<comment type="caution">
    <text evidence="5">The sequence shown here is derived from an EMBL/GenBank/DDBJ whole genome shotgun (WGS) entry which is preliminary data.</text>
</comment>
<dbReference type="GO" id="GO:0008170">
    <property type="term" value="F:N-methyltransferase activity"/>
    <property type="evidence" value="ECO:0007669"/>
    <property type="project" value="UniProtKB-ARBA"/>
</dbReference>
<dbReference type="OrthoDB" id="7770870at2759"/>
<evidence type="ECO:0000313" key="6">
    <source>
        <dbReference type="Proteomes" id="UP000283509"/>
    </source>
</evidence>
<feature type="domain" description="SET" evidence="4">
    <location>
        <begin position="144"/>
        <end position="239"/>
    </location>
</feature>
<dbReference type="InterPro" id="IPR052097">
    <property type="entry name" value="SET-MYND_domain_protein"/>
</dbReference>
<dbReference type="STRING" id="6689.A0A3R7PFP6"/>
<evidence type="ECO:0000256" key="2">
    <source>
        <dbReference type="ARBA" id="ARBA00022679"/>
    </source>
</evidence>
<dbReference type="GO" id="GO:0005737">
    <property type="term" value="C:cytoplasm"/>
    <property type="evidence" value="ECO:0007669"/>
    <property type="project" value="TreeGrafter"/>
</dbReference>
<evidence type="ECO:0000256" key="3">
    <source>
        <dbReference type="ARBA" id="ARBA00022691"/>
    </source>
</evidence>
<gene>
    <name evidence="5" type="ORF">C7M84_017050</name>
</gene>
<dbReference type="SUPFAM" id="SSF82199">
    <property type="entry name" value="SET domain"/>
    <property type="match status" value="1"/>
</dbReference>
<dbReference type="PANTHER" id="PTHR46165">
    <property type="entry name" value="SET AND MYND DOMAIN-CONTAINING PROTEIN 4"/>
    <property type="match status" value="1"/>
</dbReference>
<dbReference type="GO" id="GO:0008276">
    <property type="term" value="F:protein methyltransferase activity"/>
    <property type="evidence" value="ECO:0007669"/>
    <property type="project" value="UniProtKB-ARBA"/>
</dbReference>
<accession>A0A3R7PFP6</accession>
<dbReference type="GO" id="GO:0008757">
    <property type="term" value="F:S-adenosylmethionine-dependent methyltransferase activity"/>
    <property type="evidence" value="ECO:0007669"/>
    <property type="project" value="UniProtKB-ARBA"/>
</dbReference>
<reference evidence="5 6" key="2">
    <citation type="submission" date="2019-01" db="EMBL/GenBank/DDBJ databases">
        <title>The decoding of complex shrimp genome reveals the adaptation for benthos swimmer, frequently molting mechanism and breeding impact on genome.</title>
        <authorList>
            <person name="Sun Y."/>
            <person name="Gao Y."/>
            <person name="Yu Y."/>
        </authorList>
    </citation>
    <scope>NUCLEOTIDE SEQUENCE [LARGE SCALE GENOMIC DNA]</scope>
    <source>
        <tissue evidence="5">Muscle</tissue>
    </source>
</reference>
<keyword evidence="6" id="KW-1185">Reference proteome</keyword>
<sequence>MIRGSREAGAPRNISRVMFCSEECREQGLADFHKQECEILPALASFSDDAPTTLVFRILMKLTFPRLKELLPILKHEEETLPPEKRGFNEDGIYDAEDFRVIYHLCTNKHQLSSLSILGTCTVAFVVTKILIASKKYFVDGHGNPISPSEEDIALVGGTLVRILMAVDTNSFCLKELQVSYNRNRDVCKTDVGMKLCSTLSLLNHSCNPSVYSSTGSGTSTSRAIRFIPAGQEVTTCYGITYYDLEKSERWGRLKEYHFTCCCEACENNWPRKGELPSKLLMKCLGCSKPVSCSSGKCTKCDKDEGGSGNGDGSNLRKRNQEIGKQISDAMKNYHHVRNSERFLDRNDEKDIEVISKVIELMDKYVVLPCKFYYDAQQALQIYYNRERKFTYVTSGSENMLSNYYWAPLP</sequence>
<dbReference type="EMBL" id="QCYY01003158">
    <property type="protein sequence ID" value="ROT64996.1"/>
    <property type="molecule type" value="Genomic_DNA"/>
</dbReference>
<keyword evidence="3" id="KW-0949">S-adenosyl-L-methionine</keyword>
<evidence type="ECO:0000313" key="5">
    <source>
        <dbReference type="EMBL" id="ROT64996.1"/>
    </source>
</evidence>
<keyword evidence="1" id="KW-0489">Methyltransferase</keyword>
<dbReference type="PANTHER" id="PTHR46165:SF2">
    <property type="entry name" value="SET AND MYND DOMAIN-CONTAINING PROTEIN 4"/>
    <property type="match status" value="1"/>
</dbReference>
<proteinExistence type="predicted"/>
<dbReference type="InterPro" id="IPR046341">
    <property type="entry name" value="SET_dom_sf"/>
</dbReference>
<name>A0A3R7PFP6_PENVA</name>
<evidence type="ECO:0000259" key="4">
    <source>
        <dbReference type="PROSITE" id="PS50280"/>
    </source>
</evidence>
<dbReference type="GO" id="GO:0032259">
    <property type="term" value="P:methylation"/>
    <property type="evidence" value="ECO:0007669"/>
    <property type="project" value="UniProtKB-KW"/>
</dbReference>
<dbReference type="Pfam" id="PF00856">
    <property type="entry name" value="SET"/>
    <property type="match status" value="1"/>
</dbReference>
<dbReference type="AlphaFoldDB" id="A0A3R7PFP6"/>
<dbReference type="GO" id="GO:0005634">
    <property type="term" value="C:nucleus"/>
    <property type="evidence" value="ECO:0007669"/>
    <property type="project" value="TreeGrafter"/>
</dbReference>